<feature type="domain" description="Alpha/beta hydrolase fold-3" evidence="2">
    <location>
        <begin position="69"/>
        <end position="258"/>
    </location>
</feature>
<dbReference type="InterPro" id="IPR029058">
    <property type="entry name" value="AB_hydrolase_fold"/>
</dbReference>
<keyword evidence="4" id="KW-1185">Reference proteome</keyword>
<organism evidence="3 4">
    <name type="scientific">Dactylosporangium cerinum</name>
    <dbReference type="NCBI Taxonomy" id="1434730"/>
    <lineage>
        <taxon>Bacteria</taxon>
        <taxon>Bacillati</taxon>
        <taxon>Actinomycetota</taxon>
        <taxon>Actinomycetes</taxon>
        <taxon>Micromonosporales</taxon>
        <taxon>Micromonosporaceae</taxon>
        <taxon>Dactylosporangium</taxon>
    </lineage>
</organism>
<dbReference type="EMBL" id="JBHSIU010000130">
    <property type="protein sequence ID" value="MFC5008018.1"/>
    <property type="molecule type" value="Genomic_DNA"/>
</dbReference>
<dbReference type="PANTHER" id="PTHR23024">
    <property type="entry name" value="ARYLACETAMIDE DEACETYLASE"/>
    <property type="match status" value="1"/>
</dbReference>
<dbReference type="Gene3D" id="3.40.50.1820">
    <property type="entry name" value="alpha/beta hydrolase"/>
    <property type="match status" value="1"/>
</dbReference>
<comment type="caution">
    <text evidence="3">The sequence shown here is derived from an EMBL/GenBank/DDBJ whole genome shotgun (WGS) entry which is preliminary data.</text>
</comment>
<evidence type="ECO:0000256" key="1">
    <source>
        <dbReference type="PROSITE-ProRule" id="PRU10038"/>
    </source>
</evidence>
<dbReference type="InterPro" id="IPR033140">
    <property type="entry name" value="Lipase_GDXG_put_SER_AS"/>
</dbReference>
<sequence length="305" mass="31785">MADVFADEAVAAMVAASREPQPAVSVAELRRGGKARAALRTPGPAMPVEDRTVGGVGIRVYHQSGADVIVFAHGGGFVLGDLETHDAFVRRLAHATGRTVVAVDYRRAPEDPFPAAVDDVLTVLDAQTAARVAVAGDSAGGFLVIQAALARRERIDAQLLVCPLIDVTLPAATQPSVAEKGTGYTLDVAQLREWIGWWAPDKAPDPLAEDLTGMPPALVAVAEHDPLRDGGSQYAQRLTAAGVPVVHRTAAGHVHNFAQSVHVSTACAEVDAQWLRDAAQLLSGSGWDATGGGGADWVPASRPDV</sequence>
<protein>
    <submittedName>
        <fullName evidence="3">Alpha/beta hydrolase</fullName>
    </submittedName>
</protein>
<dbReference type="InterPro" id="IPR013094">
    <property type="entry name" value="AB_hydrolase_3"/>
</dbReference>
<keyword evidence="3" id="KW-0378">Hydrolase</keyword>
<dbReference type="Pfam" id="PF07859">
    <property type="entry name" value="Abhydrolase_3"/>
    <property type="match status" value="1"/>
</dbReference>
<evidence type="ECO:0000313" key="4">
    <source>
        <dbReference type="Proteomes" id="UP001595912"/>
    </source>
</evidence>
<evidence type="ECO:0000313" key="3">
    <source>
        <dbReference type="EMBL" id="MFC5008018.1"/>
    </source>
</evidence>
<reference evidence="4" key="1">
    <citation type="journal article" date="2019" name="Int. J. Syst. Evol. Microbiol.">
        <title>The Global Catalogue of Microorganisms (GCM) 10K type strain sequencing project: providing services to taxonomists for standard genome sequencing and annotation.</title>
        <authorList>
            <consortium name="The Broad Institute Genomics Platform"/>
            <consortium name="The Broad Institute Genome Sequencing Center for Infectious Disease"/>
            <person name="Wu L."/>
            <person name="Ma J."/>
        </authorList>
    </citation>
    <scope>NUCLEOTIDE SEQUENCE [LARGE SCALE GENOMIC DNA]</scope>
    <source>
        <strain evidence="4">CGMCC 4.7152</strain>
    </source>
</reference>
<dbReference type="InterPro" id="IPR050466">
    <property type="entry name" value="Carboxylest/Gibb_receptor"/>
</dbReference>
<dbReference type="PANTHER" id="PTHR23024:SF24">
    <property type="entry name" value="ALPHA_BETA HYDROLASE FOLD-3 DOMAIN-CONTAINING PROTEIN"/>
    <property type="match status" value="1"/>
</dbReference>
<dbReference type="SUPFAM" id="SSF53474">
    <property type="entry name" value="alpha/beta-Hydrolases"/>
    <property type="match status" value="1"/>
</dbReference>
<feature type="active site" evidence="1">
    <location>
        <position position="138"/>
    </location>
</feature>
<dbReference type="PROSITE" id="PS01174">
    <property type="entry name" value="LIPASE_GDXG_SER"/>
    <property type="match status" value="1"/>
</dbReference>
<accession>A0ABV9WKF0</accession>
<evidence type="ECO:0000259" key="2">
    <source>
        <dbReference type="Pfam" id="PF07859"/>
    </source>
</evidence>
<dbReference type="RefSeq" id="WP_380128662.1">
    <property type="nucleotide sequence ID" value="NZ_JBHSIU010000130.1"/>
</dbReference>
<proteinExistence type="predicted"/>
<dbReference type="GO" id="GO:0016787">
    <property type="term" value="F:hydrolase activity"/>
    <property type="evidence" value="ECO:0007669"/>
    <property type="project" value="UniProtKB-KW"/>
</dbReference>
<dbReference type="Proteomes" id="UP001595912">
    <property type="component" value="Unassembled WGS sequence"/>
</dbReference>
<name>A0ABV9WKF0_9ACTN</name>
<gene>
    <name evidence="3" type="ORF">ACFPIJ_60675</name>
</gene>